<evidence type="ECO:0000313" key="2">
    <source>
        <dbReference type="EMBL" id="HIU22325.1"/>
    </source>
</evidence>
<evidence type="ECO:0000313" key="3">
    <source>
        <dbReference type="Proteomes" id="UP000824087"/>
    </source>
</evidence>
<evidence type="ECO:0000256" key="1">
    <source>
        <dbReference type="SAM" id="Phobius"/>
    </source>
</evidence>
<sequence>MYCRYCGEKQQADAKFCHHCGKSLDPGMANESEKEEFFRRRKEKNKWYVILAVLVVVGLTAVFIIVPIWIGFSMSVHSSDIYGTWDCGENEVLYISESGKFQLYNSESPMKLEIVGTYEIDWDYDFDKDYIEYDLDLYTDRYTIDGVTNTELHLIEYDGVIQGDNKDQLLLQSQKSSNIVRCTRMTD</sequence>
<protein>
    <recommendedName>
        <fullName evidence="4">Zinc-ribbon domain-containing protein</fullName>
    </recommendedName>
</protein>
<gene>
    <name evidence="2" type="ORF">IAD49_01950</name>
</gene>
<feature type="transmembrane region" description="Helical" evidence="1">
    <location>
        <begin position="47"/>
        <end position="70"/>
    </location>
</feature>
<dbReference type="AlphaFoldDB" id="A0A9D1L346"/>
<dbReference type="EMBL" id="DVML01000011">
    <property type="protein sequence ID" value="HIU22325.1"/>
    <property type="molecule type" value="Genomic_DNA"/>
</dbReference>
<dbReference type="Proteomes" id="UP000824087">
    <property type="component" value="Unassembled WGS sequence"/>
</dbReference>
<accession>A0A9D1L346</accession>
<keyword evidence="1" id="KW-0812">Transmembrane</keyword>
<comment type="caution">
    <text evidence="2">The sequence shown here is derived from an EMBL/GenBank/DDBJ whole genome shotgun (WGS) entry which is preliminary data.</text>
</comment>
<organism evidence="2 3">
    <name type="scientific">Candidatus Fimihabitans intestinipullorum</name>
    <dbReference type="NCBI Taxonomy" id="2840820"/>
    <lineage>
        <taxon>Bacteria</taxon>
        <taxon>Bacillati</taxon>
        <taxon>Mycoplasmatota</taxon>
        <taxon>Mycoplasmatota incertae sedis</taxon>
        <taxon>Candidatus Fimihabitans</taxon>
    </lineage>
</organism>
<keyword evidence="1" id="KW-0472">Membrane</keyword>
<name>A0A9D1L346_9BACT</name>
<evidence type="ECO:0008006" key="4">
    <source>
        <dbReference type="Google" id="ProtNLM"/>
    </source>
</evidence>
<reference evidence="2" key="2">
    <citation type="journal article" date="2021" name="PeerJ">
        <title>Extensive microbial diversity within the chicken gut microbiome revealed by metagenomics and culture.</title>
        <authorList>
            <person name="Gilroy R."/>
            <person name="Ravi A."/>
            <person name="Getino M."/>
            <person name="Pursley I."/>
            <person name="Horton D.L."/>
            <person name="Alikhan N.F."/>
            <person name="Baker D."/>
            <person name="Gharbi K."/>
            <person name="Hall N."/>
            <person name="Watson M."/>
            <person name="Adriaenssens E.M."/>
            <person name="Foster-Nyarko E."/>
            <person name="Jarju S."/>
            <person name="Secka A."/>
            <person name="Antonio M."/>
            <person name="Oren A."/>
            <person name="Chaudhuri R.R."/>
            <person name="La Ragione R."/>
            <person name="Hildebrand F."/>
            <person name="Pallen M.J."/>
        </authorList>
    </citation>
    <scope>NUCLEOTIDE SEQUENCE</scope>
    <source>
        <strain evidence="2">CHK197-8231</strain>
    </source>
</reference>
<keyword evidence="1" id="KW-1133">Transmembrane helix</keyword>
<proteinExistence type="predicted"/>
<reference evidence="2" key="1">
    <citation type="submission" date="2020-10" db="EMBL/GenBank/DDBJ databases">
        <authorList>
            <person name="Gilroy R."/>
        </authorList>
    </citation>
    <scope>NUCLEOTIDE SEQUENCE</scope>
    <source>
        <strain evidence="2">CHK197-8231</strain>
    </source>
</reference>